<accession>A0A1E5UGN8</accession>
<reference evidence="1 2" key="1">
    <citation type="submission" date="2016-09" db="EMBL/GenBank/DDBJ databases">
        <authorList>
            <person name="Capua I."/>
            <person name="De Benedictis P."/>
            <person name="Joannis T."/>
            <person name="Lombin L.H."/>
            <person name="Cattoli G."/>
        </authorList>
    </citation>
    <scope>NUCLEOTIDE SEQUENCE [LARGE SCALE GENOMIC DNA]</scope>
    <source>
        <strain evidence="1 2">NRS-1</strain>
    </source>
</reference>
<dbReference type="KEGG" id="cnr:EB819_01585"/>
<proteinExistence type="predicted"/>
<dbReference type="STRING" id="237258.SAMN04489756_106108"/>
<gene>
    <name evidence="1" type="ORF">BHF72_1521</name>
</gene>
<dbReference type="Proteomes" id="UP000095601">
    <property type="component" value="Unassembled WGS sequence"/>
</dbReference>
<keyword evidence="2" id="KW-1185">Reference proteome</keyword>
<organism evidence="1 2">
    <name type="scientific">Cloacibacterium normanense</name>
    <dbReference type="NCBI Taxonomy" id="237258"/>
    <lineage>
        <taxon>Bacteria</taxon>
        <taxon>Pseudomonadati</taxon>
        <taxon>Bacteroidota</taxon>
        <taxon>Flavobacteriia</taxon>
        <taxon>Flavobacteriales</taxon>
        <taxon>Weeksellaceae</taxon>
    </lineage>
</organism>
<sequence>MIRKLFSIVVLLLFSGIFYSQNTEDLIGVPELTFNESKYVLVSAQQKSKVQFVQEYILEDERIEVASAVITIYFFNKNIDAKEATYQKTEELDRRAETDKYCTYNVTENPNGTEFVVDFITTNVPKDKKAEAPEEEFADYNIYRFRNTLLGEESTFMIIAYKEKSTEDAKGFQKSIGKKRNKLLEGIITMTIPSVTLKTN</sequence>
<evidence type="ECO:0000313" key="1">
    <source>
        <dbReference type="EMBL" id="OEL12063.1"/>
    </source>
</evidence>
<dbReference type="EMBL" id="MKGI01000012">
    <property type="protein sequence ID" value="OEL12063.1"/>
    <property type="molecule type" value="Genomic_DNA"/>
</dbReference>
<name>A0A1E5UGN8_9FLAO</name>
<dbReference type="OrthoDB" id="6057861at2"/>
<protein>
    <submittedName>
        <fullName evidence="1">Uncharacterized protein</fullName>
    </submittedName>
</protein>
<dbReference type="AlphaFoldDB" id="A0A1E5UGN8"/>
<dbReference type="RefSeq" id="WP_069797175.1">
    <property type="nucleotide sequence ID" value="NZ_CP034157.1"/>
</dbReference>
<comment type="caution">
    <text evidence="1">The sequence shown here is derived from an EMBL/GenBank/DDBJ whole genome shotgun (WGS) entry which is preliminary data.</text>
</comment>
<evidence type="ECO:0000313" key="2">
    <source>
        <dbReference type="Proteomes" id="UP000095601"/>
    </source>
</evidence>